<comment type="caution">
    <text evidence="3">The sequence shown here is derived from an EMBL/GenBank/DDBJ whole genome shotgun (WGS) entry which is preliminary data.</text>
</comment>
<dbReference type="RefSeq" id="WP_230756150.1">
    <property type="nucleotide sequence ID" value="NZ_JAINWA010000003.1"/>
</dbReference>
<dbReference type="Proteomes" id="UP001198163">
    <property type="component" value="Unassembled WGS sequence"/>
</dbReference>
<protein>
    <submittedName>
        <fullName evidence="3">DUF4340 domain-containing protein</fullName>
    </submittedName>
</protein>
<accession>A0AAE3JII6</accession>
<proteinExistence type="predicted"/>
<evidence type="ECO:0000313" key="4">
    <source>
        <dbReference type="Proteomes" id="UP001198163"/>
    </source>
</evidence>
<name>A0AAE3JII6_9SPIR</name>
<sequence length="195" mass="20310">MMKIAPRKAVLLGALGVLLTVYAFQLVLDGRDSPKSLIAEGIDFIAVEKTDGTAWSLSLTGDVWTAGSLDGSTDRVPADQAKAKSLAESLGSIRVLSVVSAGGDGERFGFADDAAFRVTAKAKGKTVRALVLGKTASIPSQSYLRADGNSEILLVSGDFPTRFGETLEDMKQKETAPPPSVEGAADQPLEGAALQ</sequence>
<organism evidence="3 4">
    <name type="scientific">Teretinema zuelzerae</name>
    <dbReference type="NCBI Taxonomy" id="156"/>
    <lineage>
        <taxon>Bacteria</taxon>
        <taxon>Pseudomonadati</taxon>
        <taxon>Spirochaetota</taxon>
        <taxon>Spirochaetia</taxon>
        <taxon>Spirochaetales</taxon>
        <taxon>Treponemataceae</taxon>
        <taxon>Teretinema</taxon>
    </lineage>
</organism>
<feature type="region of interest" description="Disordered" evidence="1">
    <location>
        <begin position="165"/>
        <end position="195"/>
    </location>
</feature>
<keyword evidence="4" id="KW-1185">Reference proteome</keyword>
<dbReference type="EMBL" id="JAINWA010000003">
    <property type="protein sequence ID" value="MCD1655242.1"/>
    <property type="molecule type" value="Genomic_DNA"/>
</dbReference>
<feature type="domain" description="DUF4340" evidence="2">
    <location>
        <begin position="75"/>
        <end position="174"/>
    </location>
</feature>
<gene>
    <name evidence="3" type="ORF">K7J14_11115</name>
</gene>
<dbReference type="AlphaFoldDB" id="A0AAE3JII6"/>
<dbReference type="InterPro" id="IPR025641">
    <property type="entry name" value="DUF4340"/>
</dbReference>
<dbReference type="Pfam" id="PF14238">
    <property type="entry name" value="DUF4340"/>
    <property type="match status" value="1"/>
</dbReference>
<evidence type="ECO:0000259" key="2">
    <source>
        <dbReference type="Pfam" id="PF14238"/>
    </source>
</evidence>
<evidence type="ECO:0000256" key="1">
    <source>
        <dbReference type="SAM" id="MobiDB-lite"/>
    </source>
</evidence>
<evidence type="ECO:0000313" key="3">
    <source>
        <dbReference type="EMBL" id="MCD1655242.1"/>
    </source>
</evidence>
<reference evidence="3" key="1">
    <citation type="submission" date="2021-08" db="EMBL/GenBank/DDBJ databases">
        <title>Comparative analyses of Brucepasteria parasyntrophica and Teretinema zuelzerae.</title>
        <authorList>
            <person name="Song Y."/>
            <person name="Brune A."/>
        </authorList>
    </citation>
    <scope>NUCLEOTIDE SEQUENCE</scope>
    <source>
        <strain evidence="3">DSM 1903</strain>
    </source>
</reference>